<comment type="caution">
    <text evidence="1">The sequence shown here is derived from an EMBL/GenBank/DDBJ whole genome shotgun (WGS) entry which is preliminary data.</text>
</comment>
<name>A0ACC2BMG2_DIPCM</name>
<dbReference type="EMBL" id="CM055105">
    <property type="protein sequence ID" value="KAJ7530944.1"/>
    <property type="molecule type" value="Genomic_DNA"/>
</dbReference>
<accession>A0ACC2BMG2</accession>
<evidence type="ECO:0000313" key="1">
    <source>
        <dbReference type="EMBL" id="KAJ7530944.1"/>
    </source>
</evidence>
<sequence length="304" mass="33982">MSATSVPGSRPRGRPRKDANRQLVVAASFGQTSGNLPPFPGSELGELHTEDVECPQMEDEDEAHMAERLQLQKKKEIKRSWREEWKIQHKWVYPIRKDGGEIRLKCHWCTIFNMDNVFAKEGCSTIQLSALNTHAKSEAHKTAESRWDSCDMTLTTLNVPDSLWDLEHAGARNGGNDAGEGEAGDRADEAELNGAGLGRKRKTTPLTKGETLGSIMQKNNSRIVEVLLDAETGRNKRHATDVALAKRHFQLEEQKLRIEEQRLEFEKMRFEGTMALGQGYITALTNIGNGLMKIGNAMEATKKS</sequence>
<organism evidence="1 2">
    <name type="scientific">Diphasiastrum complanatum</name>
    <name type="common">Issler's clubmoss</name>
    <name type="synonym">Lycopodium complanatum</name>
    <dbReference type="NCBI Taxonomy" id="34168"/>
    <lineage>
        <taxon>Eukaryota</taxon>
        <taxon>Viridiplantae</taxon>
        <taxon>Streptophyta</taxon>
        <taxon>Embryophyta</taxon>
        <taxon>Tracheophyta</taxon>
        <taxon>Lycopodiopsida</taxon>
        <taxon>Lycopodiales</taxon>
        <taxon>Lycopodiaceae</taxon>
        <taxon>Lycopodioideae</taxon>
        <taxon>Diphasiastrum</taxon>
    </lineage>
</organism>
<evidence type="ECO:0000313" key="2">
    <source>
        <dbReference type="Proteomes" id="UP001162992"/>
    </source>
</evidence>
<reference evidence="2" key="1">
    <citation type="journal article" date="2024" name="Proc. Natl. Acad. Sci. U.S.A.">
        <title>Extraordinary preservation of gene collinearity over three hundred million years revealed in homosporous lycophytes.</title>
        <authorList>
            <person name="Li C."/>
            <person name="Wickell D."/>
            <person name="Kuo L.Y."/>
            <person name="Chen X."/>
            <person name="Nie B."/>
            <person name="Liao X."/>
            <person name="Peng D."/>
            <person name="Ji J."/>
            <person name="Jenkins J."/>
            <person name="Williams M."/>
            <person name="Shu S."/>
            <person name="Plott C."/>
            <person name="Barry K."/>
            <person name="Rajasekar S."/>
            <person name="Grimwood J."/>
            <person name="Han X."/>
            <person name="Sun S."/>
            <person name="Hou Z."/>
            <person name="He W."/>
            <person name="Dai G."/>
            <person name="Sun C."/>
            <person name="Schmutz J."/>
            <person name="Leebens-Mack J.H."/>
            <person name="Li F.W."/>
            <person name="Wang L."/>
        </authorList>
    </citation>
    <scope>NUCLEOTIDE SEQUENCE [LARGE SCALE GENOMIC DNA]</scope>
    <source>
        <strain evidence="2">cv. PW_Plant_1</strain>
    </source>
</reference>
<gene>
    <name evidence="1" type="ORF">O6H91_14G025700</name>
</gene>
<keyword evidence="2" id="KW-1185">Reference proteome</keyword>
<protein>
    <submittedName>
        <fullName evidence="1">Uncharacterized protein</fullName>
    </submittedName>
</protein>
<proteinExistence type="predicted"/>
<dbReference type="Proteomes" id="UP001162992">
    <property type="component" value="Chromosome 14"/>
</dbReference>